<reference evidence="1" key="1">
    <citation type="submission" date="2020-07" db="EMBL/GenBank/DDBJ databases">
        <title>Ethylene signaling mediates host invasion by parasitic plants.</title>
        <authorList>
            <person name="Yoshida S."/>
        </authorList>
    </citation>
    <scope>NUCLEOTIDE SEQUENCE</scope>
    <source>
        <strain evidence="1">Okayama</strain>
    </source>
</reference>
<organism evidence="1 2">
    <name type="scientific">Phtheirospermum japonicum</name>
    <dbReference type="NCBI Taxonomy" id="374723"/>
    <lineage>
        <taxon>Eukaryota</taxon>
        <taxon>Viridiplantae</taxon>
        <taxon>Streptophyta</taxon>
        <taxon>Embryophyta</taxon>
        <taxon>Tracheophyta</taxon>
        <taxon>Spermatophyta</taxon>
        <taxon>Magnoliopsida</taxon>
        <taxon>eudicotyledons</taxon>
        <taxon>Gunneridae</taxon>
        <taxon>Pentapetalae</taxon>
        <taxon>asterids</taxon>
        <taxon>lamiids</taxon>
        <taxon>Lamiales</taxon>
        <taxon>Orobanchaceae</taxon>
        <taxon>Orobanchaceae incertae sedis</taxon>
        <taxon>Phtheirospermum</taxon>
    </lineage>
</organism>
<name>A0A830CZ75_9LAMI</name>
<dbReference type="EMBL" id="BMAC01000572">
    <property type="protein sequence ID" value="GFP99411.1"/>
    <property type="molecule type" value="Genomic_DNA"/>
</dbReference>
<evidence type="ECO:0000313" key="1">
    <source>
        <dbReference type="EMBL" id="GFP99411.1"/>
    </source>
</evidence>
<keyword evidence="2" id="KW-1185">Reference proteome</keyword>
<gene>
    <name evidence="1" type="ORF">PHJA_002085200</name>
</gene>
<dbReference type="AlphaFoldDB" id="A0A830CZ75"/>
<accession>A0A830CZ75</accession>
<evidence type="ECO:0000313" key="2">
    <source>
        <dbReference type="Proteomes" id="UP000653305"/>
    </source>
</evidence>
<protein>
    <submittedName>
        <fullName evidence="1">Uncharacterized protein</fullName>
    </submittedName>
</protein>
<dbReference type="Proteomes" id="UP000653305">
    <property type="component" value="Unassembled WGS sequence"/>
</dbReference>
<comment type="caution">
    <text evidence="1">The sequence shown here is derived from an EMBL/GenBank/DDBJ whole genome shotgun (WGS) entry which is preliminary data.</text>
</comment>
<proteinExistence type="predicted"/>
<sequence length="146" mass="16075">MCTPLLSVVAWDPQTSMFEIVALVFYPFSDWTEVRNAFKEAKSYMSNLRAKKSARVSGVGKRRRPTRSDGVPHFLTPSQLCPLLSVREDLVGSPLTLIPSSSLKAHSQPPTADQIFLAAYASYHGDGSLYGSIFTEVADRAWAPNP</sequence>